<evidence type="ECO:0000256" key="7">
    <source>
        <dbReference type="SAM" id="MobiDB-lite"/>
    </source>
</evidence>
<comment type="caution">
    <text evidence="9">The sequence shown here is derived from an EMBL/GenBank/DDBJ whole genome shotgun (WGS) entry which is preliminary data.</text>
</comment>
<sequence length="155" mass="17060">MADTMDLDTAPVASSVATGASSEMKTHEGATAVRSIEGWIIAVSNLHEEMDEESLLDQFREFGEIKSMHMNLDRRSGYAKGYALIEYATLDEARQAIDSMHKEKMLDQTINVDFAFVRPPPGIKVSGTATSNGGPRGGPNRGRQRSRSRSPMKER</sequence>
<evidence type="ECO:0000256" key="5">
    <source>
        <dbReference type="ARBA" id="ARBA00023242"/>
    </source>
</evidence>
<dbReference type="SUPFAM" id="SSF54928">
    <property type="entry name" value="RNA-binding domain, RBD"/>
    <property type="match status" value="1"/>
</dbReference>
<evidence type="ECO:0000256" key="1">
    <source>
        <dbReference type="ARBA" id="ARBA00004123"/>
    </source>
</evidence>
<feature type="region of interest" description="Disordered" evidence="7">
    <location>
        <begin position="121"/>
        <end position="155"/>
    </location>
</feature>
<keyword evidence="10" id="KW-1185">Reference proteome</keyword>
<evidence type="ECO:0000256" key="4">
    <source>
        <dbReference type="ARBA" id="ARBA00022884"/>
    </source>
</evidence>
<dbReference type="Proteomes" id="UP000222788">
    <property type="component" value="Unassembled WGS sequence"/>
</dbReference>
<keyword evidence="4 6" id="KW-0694">RNA-binding</keyword>
<reference evidence="9 10" key="2">
    <citation type="journal article" date="2013" name="IMA Fungus">
        <title>IMA Genome-F 1: Ceratocystis fimbriata: Draft nuclear genome sequence for the plant pathogen, Ceratocystis fimbriata.</title>
        <authorList>
            <person name="Wilken P.M."/>
            <person name="Steenkamp E.T."/>
            <person name="Wingfield M.J."/>
            <person name="de Beer Z.W."/>
            <person name="Wingfield B.D."/>
        </authorList>
    </citation>
    <scope>NUCLEOTIDE SEQUENCE [LARGE SCALE GENOMIC DNA]</scope>
    <source>
        <strain evidence="9 10">CBS 114723</strain>
    </source>
</reference>
<protein>
    <submittedName>
        <fullName evidence="9">RNA-binding protein 8A</fullName>
    </submittedName>
</protein>
<dbReference type="CDD" id="cd12324">
    <property type="entry name" value="RRM_RBM8"/>
    <property type="match status" value="1"/>
</dbReference>
<accession>A0A2C5X043</accession>
<name>A0A2C5X043_9PEZI</name>
<dbReference type="Gene3D" id="3.30.70.330">
    <property type="match status" value="1"/>
</dbReference>
<dbReference type="InterPro" id="IPR000504">
    <property type="entry name" value="RRM_dom"/>
</dbReference>
<evidence type="ECO:0000256" key="6">
    <source>
        <dbReference type="PROSITE-ProRule" id="PRU00176"/>
    </source>
</evidence>
<dbReference type="SMART" id="SM00360">
    <property type="entry name" value="RRM"/>
    <property type="match status" value="1"/>
</dbReference>
<reference evidence="9 10" key="1">
    <citation type="journal article" date="2013" name="Fungal Biol.">
        <title>Analysis of microsatellite markers in the genome of the plant pathogen Ceratocystis fimbriata.</title>
        <authorList>
            <person name="Simpson M.C."/>
            <person name="Wilken P.M."/>
            <person name="Coetzee M.P."/>
            <person name="Wingfield M.J."/>
            <person name="Wingfield B.D."/>
        </authorList>
    </citation>
    <scope>NUCLEOTIDE SEQUENCE [LARGE SCALE GENOMIC DNA]</scope>
    <source>
        <strain evidence="9 10">CBS 114723</strain>
    </source>
</reference>
<dbReference type="PROSITE" id="PS50102">
    <property type="entry name" value="RRM"/>
    <property type="match status" value="1"/>
</dbReference>
<evidence type="ECO:0000313" key="10">
    <source>
        <dbReference type="Proteomes" id="UP000222788"/>
    </source>
</evidence>
<evidence type="ECO:0000256" key="2">
    <source>
        <dbReference type="ARBA" id="ARBA00004496"/>
    </source>
</evidence>
<dbReference type="PANTHER" id="PTHR45894">
    <property type="entry name" value="RNA-BINDING PROTEIN 8A"/>
    <property type="match status" value="1"/>
</dbReference>
<organism evidence="9 10">
    <name type="scientific">Ceratocystis fimbriata CBS 114723</name>
    <dbReference type="NCBI Taxonomy" id="1035309"/>
    <lineage>
        <taxon>Eukaryota</taxon>
        <taxon>Fungi</taxon>
        <taxon>Dikarya</taxon>
        <taxon>Ascomycota</taxon>
        <taxon>Pezizomycotina</taxon>
        <taxon>Sordariomycetes</taxon>
        <taxon>Hypocreomycetidae</taxon>
        <taxon>Microascales</taxon>
        <taxon>Ceratocystidaceae</taxon>
        <taxon>Ceratocystis</taxon>
    </lineage>
</organism>
<evidence type="ECO:0000313" key="9">
    <source>
        <dbReference type="EMBL" id="PHH51486.1"/>
    </source>
</evidence>
<dbReference type="PRINTS" id="PR01738">
    <property type="entry name" value="RNABINDINGM8"/>
</dbReference>
<keyword evidence="5" id="KW-0539">Nucleus</keyword>
<dbReference type="InterPro" id="IPR035979">
    <property type="entry name" value="RBD_domain_sf"/>
</dbReference>
<feature type="domain" description="RRM" evidence="8">
    <location>
        <begin position="39"/>
        <end position="117"/>
    </location>
</feature>
<feature type="region of interest" description="Disordered" evidence="7">
    <location>
        <begin position="1"/>
        <end position="28"/>
    </location>
</feature>
<feature type="compositionally biased region" description="Basic residues" evidence="7">
    <location>
        <begin position="142"/>
        <end position="155"/>
    </location>
</feature>
<dbReference type="GO" id="GO:0005737">
    <property type="term" value="C:cytoplasm"/>
    <property type="evidence" value="ECO:0007669"/>
    <property type="project" value="UniProtKB-SubCell"/>
</dbReference>
<dbReference type="InterPro" id="IPR033744">
    <property type="entry name" value="RRM_RBM8"/>
</dbReference>
<comment type="subcellular location">
    <subcellularLocation>
        <location evidence="2">Cytoplasm</location>
    </subcellularLocation>
    <subcellularLocation>
        <location evidence="1">Nucleus</location>
    </subcellularLocation>
</comment>
<dbReference type="InterPro" id="IPR012677">
    <property type="entry name" value="Nucleotide-bd_a/b_plait_sf"/>
</dbReference>
<dbReference type="GO" id="GO:0005634">
    <property type="term" value="C:nucleus"/>
    <property type="evidence" value="ECO:0007669"/>
    <property type="project" value="UniProtKB-SubCell"/>
</dbReference>
<dbReference type="EMBL" id="APWK03000092">
    <property type="protein sequence ID" value="PHH51486.1"/>
    <property type="molecule type" value="Genomic_DNA"/>
</dbReference>
<keyword evidence="3" id="KW-0963">Cytoplasm</keyword>
<dbReference type="OrthoDB" id="15688at2759"/>
<dbReference type="STRING" id="1035309.A0A2C5X043"/>
<dbReference type="AlphaFoldDB" id="A0A2C5X043"/>
<dbReference type="GO" id="GO:0003729">
    <property type="term" value="F:mRNA binding"/>
    <property type="evidence" value="ECO:0007669"/>
    <property type="project" value="InterPro"/>
</dbReference>
<dbReference type="InterPro" id="IPR008111">
    <property type="entry name" value="RNA-bd_8"/>
</dbReference>
<proteinExistence type="predicted"/>
<dbReference type="GO" id="GO:0006396">
    <property type="term" value="P:RNA processing"/>
    <property type="evidence" value="ECO:0007669"/>
    <property type="project" value="InterPro"/>
</dbReference>
<evidence type="ECO:0000259" key="8">
    <source>
        <dbReference type="PROSITE" id="PS50102"/>
    </source>
</evidence>
<gene>
    <name evidence="9" type="primary">rbm8a</name>
    <name evidence="9" type="ORF">CFIMG_000164RA</name>
</gene>
<evidence type="ECO:0000256" key="3">
    <source>
        <dbReference type="ARBA" id="ARBA00022490"/>
    </source>
</evidence>
<dbReference type="Pfam" id="PF00076">
    <property type="entry name" value="RRM_1"/>
    <property type="match status" value="1"/>
</dbReference>